<evidence type="ECO:0000256" key="1">
    <source>
        <dbReference type="SAM" id="MobiDB-lite"/>
    </source>
</evidence>
<evidence type="ECO:0000313" key="3">
    <source>
        <dbReference type="Proteomes" id="UP001163846"/>
    </source>
</evidence>
<evidence type="ECO:0000313" key="2">
    <source>
        <dbReference type="EMBL" id="KAJ3843167.1"/>
    </source>
</evidence>
<feature type="compositionally biased region" description="Acidic residues" evidence="1">
    <location>
        <begin position="77"/>
        <end position="122"/>
    </location>
</feature>
<protein>
    <submittedName>
        <fullName evidence="2">Uncharacterized protein</fullName>
    </submittedName>
</protein>
<dbReference type="AlphaFoldDB" id="A0AA38ULL6"/>
<feature type="region of interest" description="Disordered" evidence="1">
    <location>
        <begin position="72"/>
        <end position="139"/>
    </location>
</feature>
<gene>
    <name evidence="2" type="ORF">F5878DRAFT_638277</name>
</gene>
<organism evidence="2 3">
    <name type="scientific">Lentinula raphanica</name>
    <dbReference type="NCBI Taxonomy" id="153919"/>
    <lineage>
        <taxon>Eukaryota</taxon>
        <taxon>Fungi</taxon>
        <taxon>Dikarya</taxon>
        <taxon>Basidiomycota</taxon>
        <taxon>Agaricomycotina</taxon>
        <taxon>Agaricomycetes</taxon>
        <taxon>Agaricomycetidae</taxon>
        <taxon>Agaricales</taxon>
        <taxon>Marasmiineae</taxon>
        <taxon>Omphalotaceae</taxon>
        <taxon>Lentinula</taxon>
    </lineage>
</organism>
<reference evidence="2" key="1">
    <citation type="submission" date="2022-08" db="EMBL/GenBank/DDBJ databases">
        <authorList>
            <consortium name="DOE Joint Genome Institute"/>
            <person name="Min B."/>
            <person name="Riley R."/>
            <person name="Sierra-Patev S."/>
            <person name="Naranjo-Ortiz M."/>
            <person name="Looney B."/>
            <person name="Konkel Z."/>
            <person name="Slot J.C."/>
            <person name="Sakamoto Y."/>
            <person name="Steenwyk J.L."/>
            <person name="Rokas A."/>
            <person name="Carro J."/>
            <person name="Camarero S."/>
            <person name="Ferreira P."/>
            <person name="Molpeceres G."/>
            <person name="Ruiz-Duenas F.J."/>
            <person name="Serrano A."/>
            <person name="Henrissat B."/>
            <person name="Drula E."/>
            <person name="Hughes K.W."/>
            <person name="Mata J.L."/>
            <person name="Ishikawa N.K."/>
            <person name="Vargas-Isla R."/>
            <person name="Ushijima S."/>
            <person name="Smith C.A."/>
            <person name="Ahrendt S."/>
            <person name="Andreopoulos W."/>
            <person name="He G."/>
            <person name="Labutti K."/>
            <person name="Lipzen A."/>
            <person name="Ng V."/>
            <person name="Sandor L."/>
            <person name="Barry K."/>
            <person name="Martinez A.T."/>
            <person name="Xiao Y."/>
            <person name="Gibbons J.G."/>
            <person name="Terashima K."/>
            <person name="Hibbett D.S."/>
            <person name="Grigoriev I.V."/>
        </authorList>
    </citation>
    <scope>NUCLEOTIDE SEQUENCE</scope>
    <source>
        <strain evidence="2">TFB9207</strain>
    </source>
</reference>
<keyword evidence="3" id="KW-1185">Reference proteome</keyword>
<proteinExistence type="predicted"/>
<name>A0AA38ULL6_9AGAR</name>
<sequence>MPIITADGAGMSTAKGLSGVISSILNRAASFCPQLPPSPHTNDASGLTCPLQPSLFLTRLWCFKAPANNSEFASLSTEDDDSEDDGSEDNSSEDDGSEDDGSEDDDREDDDSEDDDSEDDGYQQDAVDRGVNEGGGAQW</sequence>
<accession>A0AA38ULL6</accession>
<dbReference type="EMBL" id="MU805983">
    <property type="protein sequence ID" value="KAJ3843167.1"/>
    <property type="molecule type" value="Genomic_DNA"/>
</dbReference>
<comment type="caution">
    <text evidence="2">The sequence shown here is derived from an EMBL/GenBank/DDBJ whole genome shotgun (WGS) entry which is preliminary data.</text>
</comment>
<dbReference type="Proteomes" id="UP001163846">
    <property type="component" value="Unassembled WGS sequence"/>
</dbReference>